<accession>A0A419RND5</accession>
<organism evidence="16 17">
    <name type="scientific">Aurantiacibacter aquimixticola</name>
    <dbReference type="NCBI Taxonomy" id="1958945"/>
    <lineage>
        <taxon>Bacteria</taxon>
        <taxon>Pseudomonadati</taxon>
        <taxon>Pseudomonadota</taxon>
        <taxon>Alphaproteobacteria</taxon>
        <taxon>Sphingomonadales</taxon>
        <taxon>Erythrobacteraceae</taxon>
        <taxon>Aurantiacibacter</taxon>
    </lineage>
</organism>
<dbReference type="UniPathway" id="UPA00251">
    <property type="reaction ID" value="UER00324"/>
</dbReference>
<evidence type="ECO:0000313" key="17">
    <source>
        <dbReference type="Proteomes" id="UP000285232"/>
    </source>
</evidence>
<evidence type="ECO:0000256" key="14">
    <source>
        <dbReference type="PIRNR" id="PIRNR004638"/>
    </source>
</evidence>
<keyword evidence="6 14" id="KW-0349">Heme</keyword>
<evidence type="ECO:0000256" key="10">
    <source>
        <dbReference type="ARBA" id="ARBA00023002"/>
    </source>
</evidence>
<comment type="caution">
    <text evidence="16">The sequence shown here is derived from an EMBL/GenBank/DDBJ whole genome shotgun (WGS) entry which is preliminary data.</text>
</comment>
<dbReference type="GO" id="GO:0070818">
    <property type="term" value="F:protoporphyrinogen oxidase activity"/>
    <property type="evidence" value="ECO:0007669"/>
    <property type="project" value="UniProtKB-UniRule"/>
</dbReference>
<evidence type="ECO:0000256" key="5">
    <source>
        <dbReference type="ARBA" id="ARBA00022475"/>
    </source>
</evidence>
<feature type="transmembrane region" description="Helical" evidence="15">
    <location>
        <begin position="121"/>
        <end position="139"/>
    </location>
</feature>
<comment type="pathway">
    <text evidence="2 14">Porphyrin-containing compound metabolism; protoporphyrin-IX biosynthesis; protoporphyrin-IX from protoporphyrinogen-IX: step 1/1.</text>
</comment>
<sequence length="142" mass="14874">MMYLWLKAAHVASVLLFVGGTLALLLAGAALGARRADDTEQANSLRAVVRWWDGRVTAPAMIAAWGFGIWIAVSGGWFTSGWLQAKLLLVILLSGLHGVLAGRLRRLDVSASPATARPSTALTLLTTGSVLCIAVLAVVKPG</sequence>
<comment type="function">
    <text evidence="14">Catalyzes the oxidation of protoporphyrinogen IX to protoporphyrin IX.</text>
</comment>
<dbReference type="OrthoDB" id="8367737at2"/>
<evidence type="ECO:0000313" key="16">
    <source>
        <dbReference type="EMBL" id="RJY06923.1"/>
    </source>
</evidence>
<gene>
    <name evidence="16" type="ORF">D6201_12650</name>
</gene>
<keyword evidence="11 14" id="KW-0408">Iron</keyword>
<evidence type="ECO:0000256" key="2">
    <source>
        <dbReference type="ARBA" id="ARBA00005073"/>
    </source>
</evidence>
<dbReference type="AlphaFoldDB" id="A0A419RND5"/>
<keyword evidence="5 14" id="KW-1003">Cell membrane</keyword>
<evidence type="ECO:0000256" key="15">
    <source>
        <dbReference type="SAM" id="Phobius"/>
    </source>
</evidence>
<evidence type="ECO:0000256" key="6">
    <source>
        <dbReference type="ARBA" id="ARBA00022617"/>
    </source>
</evidence>
<dbReference type="PANTHER" id="PTHR40255">
    <property type="entry name" value="UPF0093 MEMBRANE PROTEIN SLR1790"/>
    <property type="match status" value="1"/>
</dbReference>
<comment type="cofactor">
    <cofactor evidence="14">
        <name>heme b</name>
        <dbReference type="ChEBI" id="CHEBI:60344"/>
    </cofactor>
    <text evidence="14">Binds 1 heme b (iron(II)-protoporphyrin IX) group per subunit.</text>
</comment>
<evidence type="ECO:0000256" key="4">
    <source>
        <dbReference type="ARBA" id="ARBA00017504"/>
    </source>
</evidence>
<dbReference type="EC" id="1.3.99.-" evidence="14"/>
<evidence type="ECO:0000256" key="8">
    <source>
        <dbReference type="ARBA" id="ARBA00022723"/>
    </source>
</evidence>
<reference evidence="16 17" key="1">
    <citation type="journal article" date="2017" name="Int. J. Syst. Evol. Microbiol.">
        <title>Erythrobacter aquimixticola sp. nov., isolated from the junction between the ocean and a freshwater spring.</title>
        <authorList>
            <person name="Park S."/>
            <person name="Jung Y.T."/>
            <person name="Choi S.J."/>
            <person name="Yoon J.H."/>
        </authorList>
    </citation>
    <scope>NUCLEOTIDE SEQUENCE [LARGE SCALE GENOMIC DNA]</scope>
    <source>
        <strain evidence="16 17">JSSK-14</strain>
    </source>
</reference>
<comment type="catalytic activity">
    <reaction evidence="13 14">
        <text>protoporphyrinogen IX + 3 A = protoporphyrin IX + 3 AH2</text>
        <dbReference type="Rhea" id="RHEA:62000"/>
        <dbReference type="ChEBI" id="CHEBI:13193"/>
        <dbReference type="ChEBI" id="CHEBI:17499"/>
        <dbReference type="ChEBI" id="CHEBI:57306"/>
        <dbReference type="ChEBI" id="CHEBI:57307"/>
    </reaction>
</comment>
<evidence type="ECO:0000256" key="7">
    <source>
        <dbReference type="ARBA" id="ARBA00022692"/>
    </source>
</evidence>
<keyword evidence="7 15" id="KW-0812">Transmembrane</keyword>
<dbReference type="RefSeq" id="WP_120049420.1">
    <property type="nucleotide sequence ID" value="NZ_RAHX01000002.1"/>
</dbReference>
<dbReference type="InterPro" id="IPR005265">
    <property type="entry name" value="HemJ-like"/>
</dbReference>
<dbReference type="GO" id="GO:0005886">
    <property type="term" value="C:plasma membrane"/>
    <property type="evidence" value="ECO:0007669"/>
    <property type="project" value="UniProtKB-SubCell"/>
</dbReference>
<evidence type="ECO:0000256" key="13">
    <source>
        <dbReference type="ARBA" id="ARBA00048390"/>
    </source>
</evidence>
<protein>
    <recommendedName>
        <fullName evidence="4 14">Protoporphyrinogen IX oxidase</fullName>
        <ecNumber evidence="14">1.3.99.-</ecNumber>
    </recommendedName>
</protein>
<proteinExistence type="inferred from homology"/>
<keyword evidence="17" id="KW-1185">Reference proteome</keyword>
<dbReference type="GO" id="GO:0046872">
    <property type="term" value="F:metal ion binding"/>
    <property type="evidence" value="ECO:0007669"/>
    <property type="project" value="UniProtKB-UniRule"/>
</dbReference>
<comment type="subcellular location">
    <subcellularLocation>
        <location evidence="1">Cell membrane</location>
        <topology evidence="1">Multi-pass membrane protein</topology>
    </subcellularLocation>
</comment>
<dbReference type="EMBL" id="RAHX01000002">
    <property type="protein sequence ID" value="RJY06923.1"/>
    <property type="molecule type" value="Genomic_DNA"/>
</dbReference>
<name>A0A419RND5_9SPHN</name>
<comment type="similarity">
    <text evidence="3 14">Belongs to the HemJ family.</text>
</comment>
<keyword evidence="8 14" id="KW-0479">Metal-binding</keyword>
<evidence type="ECO:0000256" key="9">
    <source>
        <dbReference type="ARBA" id="ARBA00022989"/>
    </source>
</evidence>
<keyword evidence="12 14" id="KW-0472">Membrane</keyword>
<dbReference type="Pfam" id="PF03653">
    <property type="entry name" value="UPF0093"/>
    <property type="match status" value="1"/>
</dbReference>
<evidence type="ECO:0000256" key="1">
    <source>
        <dbReference type="ARBA" id="ARBA00004651"/>
    </source>
</evidence>
<evidence type="ECO:0000256" key="11">
    <source>
        <dbReference type="ARBA" id="ARBA00023004"/>
    </source>
</evidence>
<feature type="transmembrane region" description="Helical" evidence="15">
    <location>
        <begin position="56"/>
        <end position="78"/>
    </location>
</feature>
<keyword evidence="9 15" id="KW-1133">Transmembrane helix</keyword>
<dbReference type="PANTHER" id="PTHR40255:SF1">
    <property type="entry name" value="PROTOPORPHYRINOGEN IX OXIDASE"/>
    <property type="match status" value="1"/>
</dbReference>
<dbReference type="PIRSF" id="PIRSF004638">
    <property type="entry name" value="UCP004638"/>
    <property type="match status" value="1"/>
</dbReference>
<evidence type="ECO:0000256" key="12">
    <source>
        <dbReference type="ARBA" id="ARBA00023136"/>
    </source>
</evidence>
<dbReference type="Proteomes" id="UP000285232">
    <property type="component" value="Unassembled WGS sequence"/>
</dbReference>
<feature type="transmembrane region" description="Helical" evidence="15">
    <location>
        <begin position="85"/>
        <end position="101"/>
    </location>
</feature>
<dbReference type="GO" id="GO:0006782">
    <property type="term" value="P:protoporphyrinogen IX biosynthetic process"/>
    <property type="evidence" value="ECO:0007669"/>
    <property type="project" value="UniProtKB-UniRule"/>
</dbReference>
<keyword evidence="10" id="KW-0560">Oxidoreductase</keyword>
<evidence type="ECO:0000256" key="3">
    <source>
        <dbReference type="ARBA" id="ARBA00006501"/>
    </source>
</evidence>